<evidence type="ECO:0000313" key="1">
    <source>
        <dbReference type="EMBL" id="MBB5938553.1"/>
    </source>
</evidence>
<dbReference type="EMBL" id="JACHJL010000017">
    <property type="protein sequence ID" value="MBB5938553.1"/>
    <property type="molecule type" value="Genomic_DNA"/>
</dbReference>
<reference evidence="1 2" key="1">
    <citation type="submission" date="2020-08" db="EMBL/GenBank/DDBJ databases">
        <title>Genomic Encyclopedia of Type Strains, Phase III (KMG-III): the genomes of soil and plant-associated and newly described type strains.</title>
        <authorList>
            <person name="Whitman W."/>
        </authorList>
    </citation>
    <scope>NUCLEOTIDE SEQUENCE [LARGE SCALE GENOMIC DNA]</scope>
    <source>
        <strain evidence="1 2">CECT 8305</strain>
    </source>
</reference>
<organism evidence="1 2">
    <name type="scientific">Streptomyces zagrosensis</name>
    <dbReference type="NCBI Taxonomy" id="1042984"/>
    <lineage>
        <taxon>Bacteria</taxon>
        <taxon>Bacillati</taxon>
        <taxon>Actinomycetota</taxon>
        <taxon>Actinomycetes</taxon>
        <taxon>Kitasatosporales</taxon>
        <taxon>Streptomycetaceae</taxon>
        <taxon>Streptomyces</taxon>
    </lineage>
</organism>
<protein>
    <submittedName>
        <fullName evidence="1">Uncharacterized protein</fullName>
    </submittedName>
</protein>
<name>A0A7W9V0T1_9ACTN</name>
<gene>
    <name evidence="1" type="ORF">FHS42_005642</name>
</gene>
<evidence type="ECO:0000313" key="2">
    <source>
        <dbReference type="Proteomes" id="UP000588098"/>
    </source>
</evidence>
<dbReference type="AlphaFoldDB" id="A0A7W9V0T1"/>
<accession>A0A7W9V0T1</accession>
<comment type="caution">
    <text evidence="1">The sequence shown here is derived from an EMBL/GenBank/DDBJ whole genome shotgun (WGS) entry which is preliminary data.</text>
</comment>
<proteinExistence type="predicted"/>
<sequence>MAVAARTVDLALMTGGGLDAGWTDAVLYPTPNRGRARCPARMWALYAPPFWPHDSEGPPACAPRSPLS</sequence>
<keyword evidence="2" id="KW-1185">Reference proteome</keyword>
<dbReference type="Proteomes" id="UP000588098">
    <property type="component" value="Unassembled WGS sequence"/>
</dbReference>